<organism evidence="1 2">
    <name type="scientific">Trichinella pseudospiralis</name>
    <name type="common">Parasitic roundworm</name>
    <dbReference type="NCBI Taxonomy" id="6337"/>
    <lineage>
        <taxon>Eukaryota</taxon>
        <taxon>Metazoa</taxon>
        <taxon>Ecdysozoa</taxon>
        <taxon>Nematoda</taxon>
        <taxon>Enoplea</taxon>
        <taxon>Dorylaimia</taxon>
        <taxon>Trichinellida</taxon>
        <taxon>Trichinellidae</taxon>
        <taxon>Trichinella</taxon>
    </lineage>
</organism>
<keyword evidence="2" id="KW-1185">Reference proteome</keyword>
<dbReference type="EMBL" id="JYDT01001153">
    <property type="protein sequence ID" value="KRY68789.1"/>
    <property type="molecule type" value="Genomic_DNA"/>
</dbReference>
<gene>
    <name evidence="1" type="ORF">T4D_288</name>
</gene>
<evidence type="ECO:0000313" key="2">
    <source>
        <dbReference type="Proteomes" id="UP000054995"/>
    </source>
</evidence>
<sequence length="35" mass="3892">MFRSTLKILDNSYVNRLPGTVGMSSLQSRNNSSSM</sequence>
<reference evidence="1 2" key="1">
    <citation type="submission" date="2015-01" db="EMBL/GenBank/DDBJ databases">
        <title>Evolution of Trichinella species and genotypes.</title>
        <authorList>
            <person name="Korhonen P.K."/>
            <person name="Edoardo P."/>
            <person name="Giuseppe L.R."/>
            <person name="Gasser R.B."/>
        </authorList>
    </citation>
    <scope>NUCLEOTIDE SEQUENCE [LARGE SCALE GENOMIC DNA]</scope>
    <source>
        <strain evidence="1">ISS470</strain>
    </source>
</reference>
<protein>
    <submittedName>
        <fullName evidence="1">Uncharacterized protein</fullName>
    </submittedName>
</protein>
<accession>A0A0V1E4M2</accession>
<name>A0A0V1E4M2_TRIPS</name>
<comment type="caution">
    <text evidence="1">The sequence shown here is derived from an EMBL/GenBank/DDBJ whole genome shotgun (WGS) entry which is preliminary data.</text>
</comment>
<dbReference type="AlphaFoldDB" id="A0A0V1E4M2"/>
<dbReference type="Proteomes" id="UP000054995">
    <property type="component" value="Unassembled WGS sequence"/>
</dbReference>
<evidence type="ECO:0000313" key="1">
    <source>
        <dbReference type="EMBL" id="KRY68789.1"/>
    </source>
</evidence>
<proteinExistence type="predicted"/>